<evidence type="ECO:0000313" key="3">
    <source>
        <dbReference type="Proteomes" id="UP001157125"/>
    </source>
</evidence>
<feature type="transmembrane region" description="Helical" evidence="1">
    <location>
        <begin position="105"/>
        <end position="123"/>
    </location>
</feature>
<keyword evidence="1" id="KW-0812">Transmembrane</keyword>
<feature type="transmembrane region" description="Helical" evidence="1">
    <location>
        <begin position="129"/>
        <end position="148"/>
    </location>
</feature>
<dbReference type="Proteomes" id="UP001157125">
    <property type="component" value="Unassembled WGS sequence"/>
</dbReference>
<gene>
    <name evidence="2" type="ORF">GCM10025876_14140</name>
</gene>
<accession>A0ABQ6IBV6</accession>
<name>A0ABQ6IBV6_9MICO</name>
<sequence length="210" mass="23126">MGDPRVSTTIPAAALTRSAARRVVMPLTRWLLLSDIFVVAAVMTGAHAVRFGWDPSAPVEGPTGPPYLWLSAAIAALWVFQLGWTRSRDPLVLGEGSEEFQRVGTASWLTFVVVVLFGFFTGLDISRVYLFLALPVGTLVILGYRAAWRGWLKERRRHGAWRSPVIVAGPGAAVAEARPAHEVLRRRTLRRGRGMRPLARRGGPARARPR</sequence>
<evidence type="ECO:0000256" key="1">
    <source>
        <dbReference type="SAM" id="Phobius"/>
    </source>
</evidence>
<dbReference type="EMBL" id="BSUN01000001">
    <property type="protein sequence ID" value="GMA35210.1"/>
    <property type="molecule type" value="Genomic_DNA"/>
</dbReference>
<organism evidence="2 3">
    <name type="scientific">Demequina litorisediminis</name>
    <dbReference type="NCBI Taxonomy" id="1849022"/>
    <lineage>
        <taxon>Bacteria</taxon>
        <taxon>Bacillati</taxon>
        <taxon>Actinomycetota</taxon>
        <taxon>Actinomycetes</taxon>
        <taxon>Micrococcales</taxon>
        <taxon>Demequinaceae</taxon>
        <taxon>Demequina</taxon>
    </lineage>
</organism>
<evidence type="ECO:0000313" key="2">
    <source>
        <dbReference type="EMBL" id="GMA35210.1"/>
    </source>
</evidence>
<protein>
    <recommendedName>
        <fullName evidence="4">Sugar transferase</fullName>
    </recommendedName>
</protein>
<reference evidence="3" key="1">
    <citation type="journal article" date="2019" name="Int. J. Syst. Evol. Microbiol.">
        <title>The Global Catalogue of Microorganisms (GCM) 10K type strain sequencing project: providing services to taxonomists for standard genome sequencing and annotation.</title>
        <authorList>
            <consortium name="The Broad Institute Genomics Platform"/>
            <consortium name="The Broad Institute Genome Sequencing Center for Infectious Disease"/>
            <person name="Wu L."/>
            <person name="Ma J."/>
        </authorList>
    </citation>
    <scope>NUCLEOTIDE SEQUENCE [LARGE SCALE GENOMIC DNA]</scope>
    <source>
        <strain evidence="3">NBRC 112299</strain>
    </source>
</reference>
<keyword evidence="1" id="KW-1133">Transmembrane helix</keyword>
<keyword evidence="3" id="KW-1185">Reference proteome</keyword>
<evidence type="ECO:0008006" key="4">
    <source>
        <dbReference type="Google" id="ProtNLM"/>
    </source>
</evidence>
<proteinExistence type="predicted"/>
<feature type="transmembrane region" description="Helical" evidence="1">
    <location>
        <begin position="27"/>
        <end position="46"/>
    </location>
</feature>
<keyword evidence="1" id="KW-0472">Membrane</keyword>
<comment type="caution">
    <text evidence="2">The sequence shown here is derived from an EMBL/GenBank/DDBJ whole genome shotgun (WGS) entry which is preliminary data.</text>
</comment>
<feature type="transmembrane region" description="Helical" evidence="1">
    <location>
        <begin position="66"/>
        <end position="84"/>
    </location>
</feature>